<dbReference type="InterPro" id="IPR003673">
    <property type="entry name" value="CoA-Trfase_fam_III"/>
</dbReference>
<dbReference type="Proteomes" id="UP001500621">
    <property type="component" value="Unassembled WGS sequence"/>
</dbReference>
<dbReference type="Gene3D" id="3.40.50.10540">
    <property type="entry name" value="Crotonobetainyl-coa:carnitine coa-transferase, domain 1"/>
    <property type="match status" value="1"/>
</dbReference>
<dbReference type="Gene3D" id="3.30.1540.10">
    <property type="entry name" value="formyl-coa transferase, domain 3"/>
    <property type="match status" value="1"/>
</dbReference>
<evidence type="ECO:0000256" key="2">
    <source>
        <dbReference type="ARBA" id="ARBA00022679"/>
    </source>
</evidence>
<dbReference type="Gene3D" id="3.40.50.1820">
    <property type="entry name" value="alpha/beta hydrolase"/>
    <property type="match status" value="1"/>
</dbReference>
<dbReference type="RefSeq" id="WP_345266398.1">
    <property type="nucleotide sequence ID" value="NZ_BAABIM010000002.1"/>
</dbReference>
<dbReference type="InterPro" id="IPR000073">
    <property type="entry name" value="AB_hydrolase_1"/>
</dbReference>
<evidence type="ECO:0000313" key="5">
    <source>
        <dbReference type="EMBL" id="GAA4686747.1"/>
    </source>
</evidence>
<protein>
    <recommendedName>
        <fullName evidence="4">AB hydrolase-1 domain-containing protein</fullName>
    </recommendedName>
</protein>
<dbReference type="InterPro" id="IPR050509">
    <property type="entry name" value="CoA-transferase_III"/>
</dbReference>
<comment type="similarity">
    <text evidence="1">Belongs to the CoA-transferase III family.</text>
</comment>
<proteinExistence type="inferred from homology"/>
<gene>
    <name evidence="5" type="ORF">GCM10023226_25670</name>
</gene>
<dbReference type="EMBL" id="BAABIM010000002">
    <property type="protein sequence ID" value="GAA4686747.1"/>
    <property type="molecule type" value="Genomic_DNA"/>
</dbReference>
<feature type="domain" description="AB hydrolase-1" evidence="4">
    <location>
        <begin position="38"/>
        <end position="145"/>
    </location>
</feature>
<evidence type="ECO:0000313" key="6">
    <source>
        <dbReference type="Proteomes" id="UP001500621"/>
    </source>
</evidence>
<keyword evidence="6" id="KW-1185">Reference proteome</keyword>
<feature type="region of interest" description="Disordered" evidence="3">
    <location>
        <begin position="277"/>
        <end position="296"/>
    </location>
</feature>
<dbReference type="SUPFAM" id="SSF53474">
    <property type="entry name" value="alpha/beta-Hydrolases"/>
    <property type="match status" value="1"/>
</dbReference>
<dbReference type="InterPro" id="IPR044855">
    <property type="entry name" value="CoA-Trfase_III_dom3_sf"/>
</dbReference>
<dbReference type="InterPro" id="IPR029058">
    <property type="entry name" value="AB_hydrolase_fold"/>
</dbReference>
<dbReference type="InterPro" id="IPR023606">
    <property type="entry name" value="CoA-Trfase_III_dom_1_sf"/>
</dbReference>
<dbReference type="Pfam" id="PF00561">
    <property type="entry name" value="Abhydrolase_1"/>
    <property type="match status" value="1"/>
</dbReference>
<evidence type="ECO:0000256" key="1">
    <source>
        <dbReference type="ARBA" id="ARBA00008383"/>
    </source>
</evidence>
<dbReference type="Pfam" id="PF02515">
    <property type="entry name" value="CoA_transf_3"/>
    <property type="match status" value="1"/>
</dbReference>
<evidence type="ECO:0000259" key="4">
    <source>
        <dbReference type="Pfam" id="PF00561"/>
    </source>
</evidence>
<accession>A0ABP8WFU4</accession>
<sequence length="691" mass="72862">MSDQLPPVRPHVVETTAGPVHVRVAGHPARDDAGTPWVLLHQSPLSSRRFTSLLGHLARDGAALAPDTPGYGESPAPAGETSVEQLAETLWQGVDAVTGGRPIRLLGRATGSVIALQMAATRVADVEHLVLHGLPVYTPDEATERMAGFAPPYEPDSDGGHLTRIWQRVQGEYPWAPPDLVTSMVADYLAAGPDFATAYRAIWRFDLTDAVGAVRGAGLPVTLVGGGQDRIRHMHERARRVLPEAAEVWLPEATDFVAEQDAAGFAAVLAAAASGGGAPVTSDAPTADPAEPTQHGPLTGLRVIDVSTILAGPLACQLLGDFGADVIKVEHPTAGDSMRGHGESRDGVPLWWKEISRNKRTVGLSLSDPDGAAAFRALASTADVVVENFRPGTLEKWGLGPDVLLAENPGLVLVRVTGFGQQGPYAGRAGFGTLAEAMSGFAHLTGEESGPPTLPAFGLADSICGIAVSSAVSMALLARERNGGHGQVIDADLLMPIMTAVGPGATYYQQNGSVGQRHGNRSTNNAPRNTYRTADGSWVAVSTSAQRIAERVMRLVGRPEIVQEPWFSSGHTRAQHADELDGYVGGWIATRSRDEVLAEFTAAGAAVAAVYDARDLAEDEHVRATGMLRTVPDDELGDVLMHDVMWRMSGTPGAIRFTGRPLGADTDAVLIDEVGLDAAHVADLRRRQVVA</sequence>
<dbReference type="PANTHER" id="PTHR48228">
    <property type="entry name" value="SUCCINYL-COA--D-CITRAMALATE COA-TRANSFERASE"/>
    <property type="match status" value="1"/>
</dbReference>
<dbReference type="PANTHER" id="PTHR48228:SF6">
    <property type="entry name" value="L-CARNITINE COA-TRANSFERASE"/>
    <property type="match status" value="1"/>
</dbReference>
<keyword evidence="2" id="KW-0808">Transferase</keyword>
<dbReference type="SUPFAM" id="SSF89796">
    <property type="entry name" value="CoA-transferase family III (CaiB/BaiF)"/>
    <property type="match status" value="1"/>
</dbReference>
<evidence type="ECO:0000256" key="3">
    <source>
        <dbReference type="SAM" id="MobiDB-lite"/>
    </source>
</evidence>
<reference evidence="6" key="1">
    <citation type="journal article" date="2019" name="Int. J. Syst. Evol. Microbiol.">
        <title>The Global Catalogue of Microorganisms (GCM) 10K type strain sequencing project: providing services to taxonomists for standard genome sequencing and annotation.</title>
        <authorList>
            <consortium name="The Broad Institute Genomics Platform"/>
            <consortium name="The Broad Institute Genome Sequencing Center for Infectious Disease"/>
            <person name="Wu L."/>
            <person name="Ma J."/>
        </authorList>
    </citation>
    <scope>NUCLEOTIDE SEQUENCE [LARGE SCALE GENOMIC DNA]</scope>
    <source>
        <strain evidence="6">JCM 18127</strain>
    </source>
</reference>
<organism evidence="5 6">
    <name type="scientific">Nocardioides nanhaiensis</name>
    <dbReference type="NCBI Taxonomy" id="1476871"/>
    <lineage>
        <taxon>Bacteria</taxon>
        <taxon>Bacillati</taxon>
        <taxon>Actinomycetota</taxon>
        <taxon>Actinomycetes</taxon>
        <taxon>Propionibacteriales</taxon>
        <taxon>Nocardioidaceae</taxon>
        <taxon>Nocardioides</taxon>
    </lineage>
</organism>
<name>A0ABP8WFU4_9ACTN</name>
<comment type="caution">
    <text evidence="5">The sequence shown here is derived from an EMBL/GenBank/DDBJ whole genome shotgun (WGS) entry which is preliminary data.</text>
</comment>